<dbReference type="RefSeq" id="WP_058581260.1">
    <property type="nucleotide sequence ID" value="NZ_LOPU01000018.1"/>
</dbReference>
<dbReference type="STRING" id="1514971.AUR64_09780"/>
<comment type="function">
    <text evidence="17">Can complement an H.volcanii mutant strain that is thymidine auxotroph because it lacks the two dihydrofolate reductase genes encoded by hdrA and hdrB.</text>
</comment>
<evidence type="ECO:0000256" key="9">
    <source>
        <dbReference type="ARBA" id="ARBA00022679"/>
    </source>
</evidence>
<feature type="domain" description="Pterin-binding" evidence="20">
    <location>
        <begin position="575"/>
        <end position="825"/>
    </location>
</feature>
<dbReference type="AlphaFoldDB" id="A0A0W1R921"/>
<keyword evidence="11" id="KW-0547">Nucleotide-binding</keyword>
<evidence type="ECO:0000256" key="6">
    <source>
        <dbReference type="ARBA" id="ARBA00012458"/>
    </source>
</evidence>
<keyword evidence="15" id="KW-0511">Multifunctional enzyme</keyword>
<evidence type="ECO:0000313" key="21">
    <source>
        <dbReference type="EMBL" id="KTG09905.1"/>
    </source>
</evidence>
<dbReference type="PROSITE" id="PS50972">
    <property type="entry name" value="PTERIN_BINDING"/>
    <property type="match status" value="1"/>
</dbReference>
<comment type="catalytic activity">
    <reaction evidence="16">
        <text>(6S)-5,6,7,8-tetrahydrofolyl-(gamma-L-Glu)(n) + L-glutamate + ATP = (6S)-5,6,7,8-tetrahydrofolyl-(gamma-L-Glu)(n+1) + ADP + phosphate + H(+)</text>
        <dbReference type="Rhea" id="RHEA:10580"/>
        <dbReference type="Rhea" id="RHEA-COMP:14738"/>
        <dbReference type="Rhea" id="RHEA-COMP:14740"/>
        <dbReference type="ChEBI" id="CHEBI:15378"/>
        <dbReference type="ChEBI" id="CHEBI:29985"/>
        <dbReference type="ChEBI" id="CHEBI:30616"/>
        <dbReference type="ChEBI" id="CHEBI:43474"/>
        <dbReference type="ChEBI" id="CHEBI:141005"/>
        <dbReference type="ChEBI" id="CHEBI:456216"/>
        <dbReference type="EC" id="6.3.2.17"/>
    </reaction>
</comment>
<dbReference type="EMBL" id="LOPU01000018">
    <property type="protein sequence ID" value="KTG09905.1"/>
    <property type="molecule type" value="Genomic_DNA"/>
</dbReference>
<dbReference type="InterPro" id="IPR018109">
    <property type="entry name" value="Folylpolyglutamate_synth_CS"/>
</dbReference>
<keyword evidence="12" id="KW-0067">ATP-binding</keyword>
<evidence type="ECO:0000256" key="10">
    <source>
        <dbReference type="ARBA" id="ARBA00022723"/>
    </source>
</evidence>
<dbReference type="PANTHER" id="PTHR20941:SF1">
    <property type="entry name" value="FOLIC ACID SYNTHESIS PROTEIN FOL1"/>
    <property type="match status" value="1"/>
</dbReference>
<dbReference type="EC" id="6.3.2.17" evidence="7"/>
<evidence type="ECO:0000313" key="22">
    <source>
        <dbReference type="Proteomes" id="UP000054387"/>
    </source>
</evidence>
<evidence type="ECO:0000256" key="13">
    <source>
        <dbReference type="ARBA" id="ARBA00022842"/>
    </source>
</evidence>
<dbReference type="GO" id="GO:0004326">
    <property type="term" value="F:tetrahydrofolylpolyglutamate synthase activity"/>
    <property type="evidence" value="ECO:0007669"/>
    <property type="project" value="UniProtKB-EC"/>
</dbReference>
<comment type="caution">
    <text evidence="21">The sequence shown here is derived from an EMBL/GenBank/DDBJ whole genome shotgun (WGS) entry which is preliminary data.</text>
</comment>
<dbReference type="GO" id="GO:0046654">
    <property type="term" value="P:tetrahydrofolate biosynthetic process"/>
    <property type="evidence" value="ECO:0007669"/>
    <property type="project" value="TreeGrafter"/>
</dbReference>
<dbReference type="SUPFAM" id="SSF51717">
    <property type="entry name" value="Dihydropteroate synthetase-like"/>
    <property type="match status" value="1"/>
</dbReference>
<dbReference type="InterPro" id="IPR045031">
    <property type="entry name" value="DHP_synth-like"/>
</dbReference>
<organism evidence="21 22">
    <name type="scientific">Haloprofundus marisrubri</name>
    <dbReference type="NCBI Taxonomy" id="1514971"/>
    <lineage>
        <taxon>Archaea</taxon>
        <taxon>Methanobacteriati</taxon>
        <taxon>Methanobacteriota</taxon>
        <taxon>Stenosarchaea group</taxon>
        <taxon>Halobacteria</taxon>
        <taxon>Halobacteriales</taxon>
        <taxon>Haloferacaceae</taxon>
        <taxon>Haloprofundus</taxon>
    </lineage>
</organism>
<dbReference type="Gene3D" id="3.40.1190.10">
    <property type="entry name" value="Mur-like, catalytic domain"/>
    <property type="match status" value="1"/>
</dbReference>
<evidence type="ECO:0000256" key="8">
    <source>
        <dbReference type="ARBA" id="ARBA00022598"/>
    </source>
</evidence>
<keyword evidence="9" id="KW-0808">Transferase</keyword>
<dbReference type="GO" id="GO:0046872">
    <property type="term" value="F:metal ion binding"/>
    <property type="evidence" value="ECO:0007669"/>
    <property type="project" value="UniProtKB-KW"/>
</dbReference>
<dbReference type="InterPro" id="IPR004101">
    <property type="entry name" value="Mur_ligase_C"/>
</dbReference>
<name>A0A0W1R921_9EURY</name>
<comment type="similarity">
    <text evidence="5">In the C-terminal section; belongs to the DHPS family.</text>
</comment>
<evidence type="ECO:0000256" key="16">
    <source>
        <dbReference type="ARBA" id="ARBA00047493"/>
    </source>
</evidence>
<dbReference type="FunFam" id="3.20.20.20:FF:000006">
    <property type="entry name" value="Dihydropteroate synthase"/>
    <property type="match status" value="1"/>
</dbReference>
<dbReference type="Proteomes" id="UP000054387">
    <property type="component" value="Unassembled WGS sequence"/>
</dbReference>
<evidence type="ECO:0000256" key="5">
    <source>
        <dbReference type="ARBA" id="ARBA00009951"/>
    </source>
</evidence>
<dbReference type="InterPro" id="IPR000489">
    <property type="entry name" value="Pterin-binding_dom"/>
</dbReference>
<dbReference type="NCBIfam" id="TIGR01499">
    <property type="entry name" value="folC"/>
    <property type="match status" value="1"/>
</dbReference>
<keyword evidence="8" id="KW-0436">Ligase</keyword>
<dbReference type="GO" id="GO:0005524">
    <property type="term" value="F:ATP binding"/>
    <property type="evidence" value="ECO:0007669"/>
    <property type="project" value="UniProtKB-KW"/>
</dbReference>
<reference evidence="21 22" key="1">
    <citation type="submission" date="2015-12" db="EMBL/GenBank/DDBJ databases">
        <title>Haloprofundus marisrubri gen. nov., sp. nov., an extremely halophilic archaeon isolated from the Discovery deep brine-seawater interface in the Red Sea.</title>
        <authorList>
            <person name="Zhang G."/>
            <person name="Stingl U."/>
            <person name="Rashid M."/>
        </authorList>
    </citation>
    <scope>NUCLEOTIDE SEQUENCE [LARGE SCALE GENOMIC DNA]</scope>
    <source>
        <strain evidence="21 22">SB9</strain>
    </source>
</reference>
<evidence type="ECO:0000256" key="18">
    <source>
        <dbReference type="ARBA" id="ARBA00060901"/>
    </source>
</evidence>
<evidence type="ECO:0000256" key="7">
    <source>
        <dbReference type="ARBA" id="ARBA00013025"/>
    </source>
</evidence>
<evidence type="ECO:0000256" key="19">
    <source>
        <dbReference type="ARBA" id="ARBA00068433"/>
    </source>
</evidence>
<dbReference type="Pfam" id="PF00809">
    <property type="entry name" value="Pterin_bind"/>
    <property type="match status" value="1"/>
</dbReference>
<dbReference type="GO" id="GO:0004156">
    <property type="term" value="F:dihydropteroate synthase activity"/>
    <property type="evidence" value="ECO:0007669"/>
    <property type="project" value="UniProtKB-EC"/>
</dbReference>
<dbReference type="FunFam" id="3.40.1190.10:FF:000011">
    <property type="entry name" value="Folylpolyglutamate synthase/dihydrofolate synthase"/>
    <property type="match status" value="1"/>
</dbReference>
<dbReference type="EC" id="2.5.1.15" evidence="6"/>
<evidence type="ECO:0000256" key="17">
    <source>
        <dbReference type="ARBA" id="ARBA00057011"/>
    </source>
</evidence>
<comment type="pathway">
    <text evidence="3">Cofactor biosynthesis; tetrahydrofolate biosynthesis; 7,8-dihydrofolate from 2-amino-4-hydroxy-6-hydroxymethyl-7,8-dihydropteridine diphosphate and 4-aminobenzoate: step 1/2.</text>
</comment>
<dbReference type="InterPro" id="IPR013221">
    <property type="entry name" value="Mur_ligase_cen"/>
</dbReference>
<protein>
    <recommendedName>
        <fullName evidence="19">Probable bifunctional folylpolyglutamate synthase/dihydropteroate synthase</fullName>
        <ecNumber evidence="6">2.5.1.15</ecNumber>
        <ecNumber evidence="7">6.3.2.17</ecNumber>
    </recommendedName>
</protein>
<gene>
    <name evidence="21" type="ORF">AUR64_09780</name>
</gene>
<dbReference type="Pfam" id="PF08245">
    <property type="entry name" value="Mur_ligase_M"/>
    <property type="match status" value="1"/>
</dbReference>
<dbReference type="GO" id="GO:0046656">
    <property type="term" value="P:folic acid biosynthetic process"/>
    <property type="evidence" value="ECO:0007669"/>
    <property type="project" value="UniProtKB-KW"/>
</dbReference>
<sequence length="837" mass="89705">MNYSEAADFLFDLRRFQVKPGTESVRALLDHLGDPHENVRFVQVAGSNGKGSTARMVESTLREAGCTVGLYTSPHFDSLRERVRVDGRKMPESALCAFVEEAKPYLVDRAAAGEPLTFFETVTALGLWYFGREDVDVAVLEVGMGGELDATSVVDPVASAVTNVTLEHTAVLGDTIEEIATTKAHVAPADRPLVTATTGAALDAVRAQAGDVLTVSDPNDADAPEKPDLRVSYEGRVNHTESVVTVAQESHSGAASDSSSDSFEVDARVPMLGAYQAKNAGVAVALSRQAADEVGVELDTETVARGLRNAHWPGRFEVMSREPMVVLDGAHNPGAFEVLASVLSEFDYENLHLVFGAMHDKDHREMAAALPTPESVTTCRPNLSRAEDPEILARVFERAGVDSVDSIASVSDALSAAVERADPDDCVLLTGSLFCVAEARRQWTRLEIPKSVDSSTDAREVLERAGATTENVDDAQNDVVHRVVKTQVESRQARVLETEMARLGGECVSSGLDSDGELHDVVLSGTLAQFERLLDSLDGHPYGLSDVAADLRERLELAKSDGSEGGEEYPWTESASVMGILNVTPDSFHDGGEFFDADAAIERAQAMVDAGADIVDVGGESTRPGADPVSTEDEINRVVPVIEAISDLDVAISVDTRRAEVGRAALDAGADILNDVTGLEDPEMRFLAAEREVPVIVMHSIDAPVVPDRDVEYDDVVEDVIEELNERVLLAEKAGIPRERVVVDPGLGFGKSKVENFELLSRLSEFEALGCPILVGHSHKSMFELVGQKAGDNLDATVAATALAVDRGADIVRVHDVPENVAAVRVAEATKNPSRFE</sequence>
<dbReference type="InterPro" id="IPR036615">
    <property type="entry name" value="Mur_ligase_C_dom_sf"/>
</dbReference>
<dbReference type="InterPro" id="IPR011005">
    <property type="entry name" value="Dihydropteroate_synth-like_sf"/>
</dbReference>
<dbReference type="SUPFAM" id="SSF53623">
    <property type="entry name" value="MurD-like peptide ligases, catalytic domain"/>
    <property type="match status" value="1"/>
</dbReference>
<evidence type="ECO:0000259" key="20">
    <source>
        <dbReference type="PROSITE" id="PS50972"/>
    </source>
</evidence>
<evidence type="ECO:0000256" key="14">
    <source>
        <dbReference type="ARBA" id="ARBA00022909"/>
    </source>
</evidence>
<keyword evidence="14" id="KW-0289">Folate biosynthesis</keyword>
<comment type="pathway">
    <text evidence="4">Cofactor biosynthesis; tetrahydrofolylpolyglutamate biosynthesis.</text>
</comment>
<dbReference type="PROSITE" id="PS00792">
    <property type="entry name" value="DHPS_1"/>
    <property type="match status" value="1"/>
</dbReference>
<dbReference type="PROSITE" id="PS00793">
    <property type="entry name" value="DHPS_2"/>
    <property type="match status" value="1"/>
</dbReference>
<keyword evidence="13" id="KW-0460">Magnesium</keyword>
<dbReference type="InterPro" id="IPR001645">
    <property type="entry name" value="Folylpolyglutamate_synth"/>
</dbReference>
<comment type="catalytic activity">
    <reaction evidence="1">
        <text>(7,8-dihydropterin-6-yl)methyl diphosphate + 4-aminobenzoate = 7,8-dihydropteroate + diphosphate</text>
        <dbReference type="Rhea" id="RHEA:19949"/>
        <dbReference type="ChEBI" id="CHEBI:17836"/>
        <dbReference type="ChEBI" id="CHEBI:17839"/>
        <dbReference type="ChEBI" id="CHEBI:33019"/>
        <dbReference type="ChEBI" id="CHEBI:72950"/>
        <dbReference type="EC" id="2.5.1.15"/>
    </reaction>
</comment>
<dbReference type="CDD" id="cd00739">
    <property type="entry name" value="DHPS"/>
    <property type="match status" value="1"/>
</dbReference>
<evidence type="ECO:0000256" key="2">
    <source>
        <dbReference type="ARBA" id="ARBA00001946"/>
    </source>
</evidence>
<keyword evidence="22" id="KW-1185">Reference proteome</keyword>
<dbReference type="InterPro" id="IPR036565">
    <property type="entry name" value="Mur-like_cat_sf"/>
</dbReference>
<proteinExistence type="inferred from homology"/>
<evidence type="ECO:0000256" key="15">
    <source>
        <dbReference type="ARBA" id="ARBA00023268"/>
    </source>
</evidence>
<evidence type="ECO:0000256" key="4">
    <source>
        <dbReference type="ARBA" id="ARBA00005150"/>
    </source>
</evidence>
<dbReference type="SUPFAM" id="SSF53244">
    <property type="entry name" value="MurD-like peptide ligases, peptide-binding domain"/>
    <property type="match status" value="1"/>
</dbReference>
<dbReference type="PANTHER" id="PTHR20941">
    <property type="entry name" value="FOLATE SYNTHESIS PROTEINS"/>
    <property type="match status" value="1"/>
</dbReference>
<comment type="similarity">
    <text evidence="18">In the N-terminal section; belongs to the folylpolyglutamate synthase family.</text>
</comment>
<keyword evidence="10" id="KW-0479">Metal-binding</keyword>
<evidence type="ECO:0000256" key="11">
    <source>
        <dbReference type="ARBA" id="ARBA00022741"/>
    </source>
</evidence>
<dbReference type="Gene3D" id="3.90.190.20">
    <property type="entry name" value="Mur ligase, C-terminal domain"/>
    <property type="match status" value="1"/>
</dbReference>
<comment type="cofactor">
    <cofactor evidence="2">
        <name>Mg(2+)</name>
        <dbReference type="ChEBI" id="CHEBI:18420"/>
    </cofactor>
</comment>
<dbReference type="InterPro" id="IPR006390">
    <property type="entry name" value="DHP_synth_dom"/>
</dbReference>
<evidence type="ECO:0000256" key="12">
    <source>
        <dbReference type="ARBA" id="ARBA00022840"/>
    </source>
</evidence>
<dbReference type="NCBIfam" id="TIGR01496">
    <property type="entry name" value="DHPS"/>
    <property type="match status" value="1"/>
</dbReference>
<dbReference type="OrthoDB" id="75177at2157"/>
<dbReference type="Gene3D" id="3.20.20.20">
    <property type="entry name" value="Dihydropteroate synthase-like"/>
    <property type="match status" value="1"/>
</dbReference>
<dbReference type="Pfam" id="PF02875">
    <property type="entry name" value="Mur_ligase_C"/>
    <property type="match status" value="1"/>
</dbReference>
<accession>A0A0W1R921</accession>
<evidence type="ECO:0000256" key="1">
    <source>
        <dbReference type="ARBA" id="ARBA00000012"/>
    </source>
</evidence>
<evidence type="ECO:0000256" key="3">
    <source>
        <dbReference type="ARBA" id="ARBA00004763"/>
    </source>
</evidence>
<dbReference type="PROSITE" id="PS01012">
    <property type="entry name" value="FOLYLPOLYGLU_SYNT_2"/>
    <property type="match status" value="1"/>
</dbReference>